<dbReference type="InterPro" id="IPR043502">
    <property type="entry name" value="DNA/RNA_pol_sf"/>
</dbReference>
<protein>
    <recommendedName>
        <fullName evidence="4">Reverse transcriptase domain-containing protein</fullName>
    </recommendedName>
</protein>
<comment type="caution">
    <text evidence="2">The sequence shown here is derived from an EMBL/GenBank/DDBJ whole genome shotgun (WGS) entry which is preliminary data.</text>
</comment>
<dbReference type="EMBL" id="QXFV01000012">
    <property type="protein sequence ID" value="KAE9052456.1"/>
    <property type="molecule type" value="Genomic_DNA"/>
</dbReference>
<feature type="region of interest" description="Disordered" evidence="1">
    <location>
        <begin position="14"/>
        <end position="36"/>
    </location>
</feature>
<organism evidence="2 3">
    <name type="scientific">Phytophthora rubi</name>
    <dbReference type="NCBI Taxonomy" id="129364"/>
    <lineage>
        <taxon>Eukaryota</taxon>
        <taxon>Sar</taxon>
        <taxon>Stramenopiles</taxon>
        <taxon>Oomycota</taxon>
        <taxon>Peronosporomycetes</taxon>
        <taxon>Peronosporales</taxon>
        <taxon>Peronosporaceae</taxon>
        <taxon>Phytophthora</taxon>
    </lineage>
</organism>
<proteinExistence type="predicted"/>
<accession>A0A6A3PDH5</accession>
<evidence type="ECO:0000256" key="1">
    <source>
        <dbReference type="SAM" id="MobiDB-lite"/>
    </source>
</evidence>
<dbReference type="Gene3D" id="3.30.70.270">
    <property type="match status" value="1"/>
</dbReference>
<dbReference type="AlphaFoldDB" id="A0A6A3PDH5"/>
<sequence length="163" mass="17593">MVVTEDAASIAVVEAGASDSTSNTRTRPKGADPRNTRAARYAVQSFPALETGGNPVAPLVREFIDIFPDMVPTVLPPDRGGRHEIYSCLARTTGGWRIVHAFNKINDATILAQTLIPREGMMLDTMTGSTKFSAVDLMDGFYQIVMRDADVPLTAFSTLSGML</sequence>
<name>A0A6A3PDH5_9STRA</name>
<evidence type="ECO:0008006" key="4">
    <source>
        <dbReference type="Google" id="ProtNLM"/>
    </source>
</evidence>
<evidence type="ECO:0000313" key="3">
    <source>
        <dbReference type="Proteomes" id="UP000429607"/>
    </source>
</evidence>
<dbReference type="Proteomes" id="UP000429607">
    <property type="component" value="Unassembled WGS sequence"/>
</dbReference>
<reference evidence="2 3" key="1">
    <citation type="submission" date="2018-09" db="EMBL/GenBank/DDBJ databases">
        <title>Genomic investigation of the strawberry pathogen Phytophthora fragariae indicates pathogenicity is determined by transcriptional variation in three key races.</title>
        <authorList>
            <person name="Adams T.M."/>
            <person name="Armitage A.D."/>
            <person name="Sobczyk M.K."/>
            <person name="Bates H.J."/>
            <person name="Dunwell J.M."/>
            <person name="Nellist C.F."/>
            <person name="Harrison R.J."/>
        </authorList>
    </citation>
    <scope>NUCLEOTIDE SEQUENCE [LARGE SCALE GENOMIC DNA]</scope>
    <source>
        <strain evidence="2 3">SCRP249</strain>
    </source>
</reference>
<evidence type="ECO:0000313" key="2">
    <source>
        <dbReference type="EMBL" id="KAE9052456.1"/>
    </source>
</evidence>
<dbReference type="InterPro" id="IPR043128">
    <property type="entry name" value="Rev_trsase/Diguanyl_cyclase"/>
</dbReference>
<gene>
    <name evidence="2" type="ORF">PR001_g492</name>
</gene>
<dbReference type="SUPFAM" id="SSF56672">
    <property type="entry name" value="DNA/RNA polymerases"/>
    <property type="match status" value="1"/>
</dbReference>
<dbReference type="Gene3D" id="3.10.10.10">
    <property type="entry name" value="HIV Type 1 Reverse Transcriptase, subunit A, domain 1"/>
    <property type="match status" value="1"/>
</dbReference>